<protein>
    <submittedName>
        <fullName evidence="1">Uncharacterized protein</fullName>
    </submittedName>
</protein>
<dbReference type="EMBL" id="FMBE01000012">
    <property type="protein sequence ID" value="SCB95202.1"/>
    <property type="molecule type" value="Genomic_DNA"/>
</dbReference>
<name>A0A1C4AKH8_9BACI</name>
<reference evidence="2" key="1">
    <citation type="submission" date="2016-08" db="EMBL/GenBank/DDBJ databases">
        <authorList>
            <person name="Loux V."/>
            <person name="Rue O."/>
        </authorList>
    </citation>
    <scope>NUCLEOTIDE SEQUENCE [LARGE SCALE GENOMIC DNA]</scope>
    <source>
        <strain evidence="2">INRA Bc05-F1</strain>
    </source>
</reference>
<sequence length="9" mass="1178">MKMTVLRIW</sequence>
<proteinExistence type="predicted"/>
<gene>
    <name evidence="1" type="ORF">BC05F1_00932</name>
</gene>
<evidence type="ECO:0000313" key="2">
    <source>
        <dbReference type="Proteomes" id="UP000196052"/>
    </source>
</evidence>
<evidence type="ECO:0000313" key="1">
    <source>
        <dbReference type="EMBL" id="SCB95202.1"/>
    </source>
</evidence>
<dbReference type="Proteomes" id="UP000196052">
    <property type="component" value="Unassembled WGS sequence"/>
</dbReference>
<organism evidence="1 2">
    <name type="scientific">Bacillus wiedmannii</name>
    <dbReference type="NCBI Taxonomy" id="1890302"/>
    <lineage>
        <taxon>Bacteria</taxon>
        <taxon>Bacillati</taxon>
        <taxon>Bacillota</taxon>
        <taxon>Bacilli</taxon>
        <taxon>Bacillales</taxon>
        <taxon>Bacillaceae</taxon>
        <taxon>Bacillus</taxon>
        <taxon>Bacillus cereus group</taxon>
    </lineage>
</organism>
<accession>A0A1C4AKH8</accession>